<name>A0A1R1MJZ8_9BACT</name>
<dbReference type="InterPro" id="IPR059101">
    <property type="entry name" value="NFACT-R_2"/>
</dbReference>
<evidence type="ECO:0000259" key="3">
    <source>
        <dbReference type="Pfam" id="PF02568"/>
    </source>
</evidence>
<dbReference type="PANTHER" id="PTHR11933:SF6">
    <property type="entry name" value="THIL AANH DOMAIN-CONTAINING PROTEIN"/>
    <property type="match status" value="1"/>
</dbReference>
<sequence>MVKKVFLLFSGGLDSIIAARLLKLRGFEVEAVHFKTPFFGKEEGELKELADRIGVELKVFDITDEFLPILKNPPHGYGKNANPCIDCKALMLKKLKEIAGGGIIATGEVVGQRPMSQRAQALRLIEKIAGLEGRVLRPLSGKLLPPTVYEENGFIKRDWLLNLQGRSRKRYPEIVKSLGIDADLPTPAGGCLLTQPAFAKKVKDLIKHGHLTKEDIVLLKIGRHFRLFDGKLVVGRNREENLFLKNFAKGEDILFYTVDVPGPAAILRHSFSPEDVELASRIVAGYSDGKNRDAVLVAVERNGKREEIKIEPLLNFDSYRVT</sequence>
<dbReference type="Gene3D" id="3.40.50.620">
    <property type="entry name" value="HUPs"/>
    <property type="match status" value="1"/>
</dbReference>
<keyword evidence="2" id="KW-0067">ATP-binding</keyword>
<evidence type="ECO:0000313" key="5">
    <source>
        <dbReference type="EMBL" id="OMH40086.1"/>
    </source>
</evidence>
<dbReference type="GO" id="GO:0005524">
    <property type="term" value="F:ATP binding"/>
    <property type="evidence" value="ECO:0007669"/>
    <property type="project" value="UniProtKB-KW"/>
</dbReference>
<dbReference type="STRING" id="1914305.BLW93_07130"/>
<dbReference type="InterPro" id="IPR014729">
    <property type="entry name" value="Rossmann-like_a/b/a_fold"/>
</dbReference>
<gene>
    <name evidence="5" type="ORF">BLW93_07130</name>
</gene>
<feature type="domain" description="NFACT protein RNA binding" evidence="4">
    <location>
        <begin position="222"/>
        <end position="313"/>
    </location>
</feature>
<dbReference type="Pfam" id="PF18297">
    <property type="entry name" value="NFACT-R_2"/>
    <property type="match status" value="1"/>
</dbReference>
<evidence type="ECO:0000256" key="1">
    <source>
        <dbReference type="ARBA" id="ARBA00022741"/>
    </source>
</evidence>
<evidence type="ECO:0000313" key="6">
    <source>
        <dbReference type="Proteomes" id="UP000187408"/>
    </source>
</evidence>
<feature type="domain" description="Thil AANH" evidence="3">
    <location>
        <begin position="3"/>
        <end position="141"/>
    </location>
</feature>
<reference evidence="5 6" key="1">
    <citation type="submission" date="2016-10" db="EMBL/GenBank/DDBJ databases">
        <title>Genome sequence of a sulfur-reducing bacterium Desulfurobacterium indicum K6013.</title>
        <authorList>
            <person name="Cao J."/>
            <person name="Shao Z."/>
            <person name="Alain K."/>
            <person name="Jebbar M."/>
        </authorList>
    </citation>
    <scope>NUCLEOTIDE SEQUENCE [LARGE SCALE GENOMIC DNA]</scope>
    <source>
        <strain evidence="5 6">K6013</strain>
    </source>
</reference>
<accession>A0A1R1MJZ8</accession>
<dbReference type="PANTHER" id="PTHR11933">
    <property type="entry name" value="TRNA 5-METHYLAMINOMETHYL-2-THIOURIDYLATE -METHYLTRANSFERASE"/>
    <property type="match status" value="1"/>
</dbReference>
<dbReference type="OrthoDB" id="9781887at2"/>
<dbReference type="AlphaFoldDB" id="A0A1R1MJZ8"/>
<dbReference type="Pfam" id="PF02568">
    <property type="entry name" value="ThiI"/>
    <property type="match status" value="1"/>
</dbReference>
<evidence type="ECO:0000259" key="4">
    <source>
        <dbReference type="Pfam" id="PF18297"/>
    </source>
</evidence>
<dbReference type="Proteomes" id="UP000187408">
    <property type="component" value="Unassembled WGS sequence"/>
</dbReference>
<dbReference type="EMBL" id="MOEN01000029">
    <property type="protein sequence ID" value="OMH40086.1"/>
    <property type="molecule type" value="Genomic_DNA"/>
</dbReference>
<dbReference type="SUPFAM" id="SSF52402">
    <property type="entry name" value="Adenine nucleotide alpha hydrolases-like"/>
    <property type="match status" value="1"/>
</dbReference>
<organism evidence="5 6">
    <name type="scientific">Desulfurobacterium indicum</name>
    <dbReference type="NCBI Taxonomy" id="1914305"/>
    <lineage>
        <taxon>Bacteria</taxon>
        <taxon>Pseudomonadati</taxon>
        <taxon>Aquificota</taxon>
        <taxon>Aquificia</taxon>
        <taxon>Desulfurobacteriales</taxon>
        <taxon>Desulfurobacteriaceae</taxon>
        <taxon>Desulfurobacterium</taxon>
    </lineage>
</organism>
<dbReference type="InterPro" id="IPR020536">
    <property type="entry name" value="ThiI_AANH"/>
</dbReference>
<proteinExistence type="predicted"/>
<evidence type="ECO:0000256" key="2">
    <source>
        <dbReference type="ARBA" id="ARBA00022840"/>
    </source>
</evidence>
<keyword evidence="1" id="KW-0547">Nucleotide-binding</keyword>
<keyword evidence="6" id="KW-1185">Reference proteome</keyword>
<comment type="caution">
    <text evidence="5">The sequence shown here is derived from an EMBL/GenBank/DDBJ whole genome shotgun (WGS) entry which is preliminary data.</text>
</comment>
<dbReference type="GO" id="GO:0004810">
    <property type="term" value="F:CCA tRNA nucleotidyltransferase activity"/>
    <property type="evidence" value="ECO:0007669"/>
    <property type="project" value="InterPro"/>
</dbReference>
<protein>
    <submittedName>
        <fullName evidence="5">Uncharacterized protein</fullName>
    </submittedName>
</protein>